<organism evidence="4 5">
    <name type="scientific">Comamonas denitrificans</name>
    <dbReference type="NCBI Taxonomy" id="117506"/>
    <lineage>
        <taxon>Bacteria</taxon>
        <taxon>Pseudomonadati</taxon>
        <taxon>Pseudomonadota</taxon>
        <taxon>Betaproteobacteria</taxon>
        <taxon>Burkholderiales</taxon>
        <taxon>Comamonadaceae</taxon>
        <taxon>Comamonas</taxon>
    </lineage>
</organism>
<comment type="similarity">
    <text evidence="1">Belongs to the non-flavoprotein flavin reductase family.</text>
</comment>
<dbReference type="Proteomes" id="UP000664731">
    <property type="component" value="Unassembled WGS sequence"/>
</dbReference>
<dbReference type="InterPro" id="IPR012349">
    <property type="entry name" value="Split_barrel_FMN-bd"/>
</dbReference>
<evidence type="ECO:0000313" key="5">
    <source>
        <dbReference type="Proteomes" id="UP000664731"/>
    </source>
</evidence>
<protein>
    <submittedName>
        <fullName evidence="4">Flavin reductase family protein</fullName>
    </submittedName>
</protein>
<sequence>MTLPDCPIPFSEHQLRDALGQFATGVTIVTTVDAAGQPVGMTVSSFNAVSLNPPLVLWSLGRATSLYPVFASCQHYAIHVLALEQEALARRFASKVEQRFAGVDWQANAQGVPIIPGAGAVFECALRHQYDGGDHLIIVGEVLQCQHQSVAPLLYHAGQLGLRLAAPSD</sequence>
<keyword evidence="5" id="KW-1185">Reference proteome</keyword>
<proteinExistence type="inferred from homology"/>
<dbReference type="Gene3D" id="2.30.110.10">
    <property type="entry name" value="Electron Transport, Fmn-binding Protein, Chain A"/>
    <property type="match status" value="1"/>
</dbReference>
<dbReference type="PANTHER" id="PTHR30466">
    <property type="entry name" value="FLAVIN REDUCTASE"/>
    <property type="match status" value="1"/>
</dbReference>
<accession>A0A939KCE0</accession>
<reference evidence="4" key="1">
    <citation type="submission" date="2021-03" db="EMBL/GenBank/DDBJ databases">
        <title>Comamonas denitrificans.</title>
        <authorList>
            <person name="Finster K."/>
        </authorList>
    </citation>
    <scope>NUCLEOTIDE SEQUENCE</scope>
    <source>
        <strain evidence="4">MM2021_4</strain>
    </source>
</reference>
<dbReference type="SMART" id="SM00903">
    <property type="entry name" value="Flavin_Reduct"/>
    <property type="match status" value="1"/>
</dbReference>
<evidence type="ECO:0000313" key="4">
    <source>
        <dbReference type="EMBL" id="MBO1248506.1"/>
    </source>
</evidence>
<dbReference type="AlphaFoldDB" id="A0A939KCE0"/>
<dbReference type="PANTHER" id="PTHR30466:SF11">
    <property type="entry name" value="FLAVIN-DEPENDENT MONOOXYGENASE, REDUCTASE SUBUNIT HSAB"/>
    <property type="match status" value="1"/>
</dbReference>
<dbReference type="GO" id="GO:0042602">
    <property type="term" value="F:riboflavin reductase (NADPH) activity"/>
    <property type="evidence" value="ECO:0007669"/>
    <property type="project" value="TreeGrafter"/>
</dbReference>
<dbReference type="EMBL" id="JAFNME010000002">
    <property type="protein sequence ID" value="MBO1248506.1"/>
    <property type="molecule type" value="Genomic_DNA"/>
</dbReference>
<dbReference type="InterPro" id="IPR002563">
    <property type="entry name" value="Flavin_Rdtase-like_dom"/>
</dbReference>
<feature type="domain" description="Flavin reductase like" evidence="3">
    <location>
        <begin position="19"/>
        <end position="162"/>
    </location>
</feature>
<name>A0A939KCE0_9BURK</name>
<keyword evidence="2" id="KW-0560">Oxidoreductase</keyword>
<dbReference type="GO" id="GO:0010181">
    <property type="term" value="F:FMN binding"/>
    <property type="evidence" value="ECO:0007669"/>
    <property type="project" value="InterPro"/>
</dbReference>
<evidence type="ECO:0000259" key="3">
    <source>
        <dbReference type="SMART" id="SM00903"/>
    </source>
</evidence>
<evidence type="ECO:0000256" key="2">
    <source>
        <dbReference type="ARBA" id="ARBA00023002"/>
    </source>
</evidence>
<dbReference type="InterPro" id="IPR050268">
    <property type="entry name" value="NADH-dep_flavin_reductase"/>
</dbReference>
<dbReference type="Pfam" id="PF01613">
    <property type="entry name" value="Flavin_Reduct"/>
    <property type="match status" value="1"/>
</dbReference>
<dbReference type="RefSeq" id="WP_207574054.1">
    <property type="nucleotide sequence ID" value="NZ_JAFNME010000002.1"/>
</dbReference>
<gene>
    <name evidence="4" type="ORF">J1777_01455</name>
</gene>
<comment type="caution">
    <text evidence="4">The sequence shown here is derived from an EMBL/GenBank/DDBJ whole genome shotgun (WGS) entry which is preliminary data.</text>
</comment>
<evidence type="ECO:0000256" key="1">
    <source>
        <dbReference type="ARBA" id="ARBA00008898"/>
    </source>
</evidence>
<dbReference type="SUPFAM" id="SSF50475">
    <property type="entry name" value="FMN-binding split barrel"/>
    <property type="match status" value="1"/>
</dbReference>